<evidence type="ECO:0000313" key="3">
    <source>
        <dbReference type="Proteomes" id="UP000184330"/>
    </source>
</evidence>
<feature type="region of interest" description="Disordered" evidence="1">
    <location>
        <begin position="235"/>
        <end position="266"/>
    </location>
</feature>
<gene>
    <name evidence="2" type="ORF">PAC_02269</name>
</gene>
<feature type="compositionally biased region" description="Low complexity" evidence="1">
    <location>
        <begin position="542"/>
        <end position="562"/>
    </location>
</feature>
<dbReference type="OrthoDB" id="5396420at2759"/>
<feature type="region of interest" description="Disordered" evidence="1">
    <location>
        <begin position="637"/>
        <end position="657"/>
    </location>
</feature>
<keyword evidence="3" id="KW-1185">Reference proteome</keyword>
<dbReference type="EMBL" id="FJOG01000002">
    <property type="protein sequence ID" value="CZR52392.1"/>
    <property type="molecule type" value="Genomic_DNA"/>
</dbReference>
<dbReference type="STRING" id="576137.A0A1L7WI13"/>
<proteinExistence type="predicted"/>
<organism evidence="2 3">
    <name type="scientific">Phialocephala subalpina</name>
    <dbReference type="NCBI Taxonomy" id="576137"/>
    <lineage>
        <taxon>Eukaryota</taxon>
        <taxon>Fungi</taxon>
        <taxon>Dikarya</taxon>
        <taxon>Ascomycota</taxon>
        <taxon>Pezizomycotina</taxon>
        <taxon>Leotiomycetes</taxon>
        <taxon>Helotiales</taxon>
        <taxon>Mollisiaceae</taxon>
        <taxon>Phialocephala</taxon>
        <taxon>Phialocephala fortinii species complex</taxon>
    </lineage>
</organism>
<dbReference type="Proteomes" id="UP000184330">
    <property type="component" value="Unassembled WGS sequence"/>
</dbReference>
<name>A0A1L7WI13_9HELO</name>
<dbReference type="AlphaFoldDB" id="A0A1L7WI13"/>
<feature type="compositionally biased region" description="Pro residues" evidence="1">
    <location>
        <begin position="153"/>
        <end position="162"/>
    </location>
</feature>
<feature type="compositionally biased region" description="Low complexity" evidence="1">
    <location>
        <begin position="382"/>
        <end position="417"/>
    </location>
</feature>
<protein>
    <submittedName>
        <fullName evidence="2">Uncharacterized protein</fullName>
    </submittedName>
</protein>
<dbReference type="InterPro" id="IPR029058">
    <property type="entry name" value="AB_hydrolase_fold"/>
</dbReference>
<evidence type="ECO:0000313" key="2">
    <source>
        <dbReference type="EMBL" id="CZR52392.1"/>
    </source>
</evidence>
<feature type="compositionally biased region" description="Low complexity" evidence="1">
    <location>
        <begin position="436"/>
        <end position="475"/>
    </location>
</feature>
<sequence length="675" mass="73881">MFRMQWGFRGLRGHRCRITSFHIKRSAFSSARDDGIERLKIACGSSGSITVDLYNTQALSNPSTPLVLYLPPTGSHLRDQHPQIPSCLFQPDITLARVNYRWNIPEPVSIPGASPSPEPLSSHPSFARHPFPTPLHDIFHTYNYLVDSVLPRYAPPPSPPPSTSTRRPYSAPPAFPRLRTIQRPIILYGSFLSGPIATSIALTESRNSPSSPVKLAGLIVKNGIFDFSPLALTLPKSANPDESPEQEGLNTSNPDEPIYKRPEPGHGPWDRGWTHQLLDALKTKLFAKAESTFDSFASPVFFFRTSGAHVPKLWPGEEAEKATATASEEDVWIDGFEGFDEHGQPIFSSKASASQLKQTPEEDDTWDHGFEGFDEHGDPIFSSTSSFLSTPTSSRPSSASPSSSTPTSNSNSDTTVTGNEASSSPPLRIKRYGYASKAPPTSPASSSTSPSSTLSRSFSTTAFFSSSSPTSPSPSNEDPASTAPEIKVKRYYQKPSPTGKVTTELDLDPPPRKSHLKFPPTNSDLVIPPTLFLYTSPPSPSPHSSSSSNTSKRSQASKQASKSAKKSKTLDGFYDDVKQELGLGGMNPKSQAMEMRGLMTRSIVLHEFNHKEGRIWDEDSGHPREVAESRVRLAEVGPGGDVRGFGGDYHTERETWENGDEERLVEDWLDEILGR</sequence>
<feature type="compositionally biased region" description="Basic and acidic residues" evidence="1">
    <location>
        <begin position="257"/>
        <end position="266"/>
    </location>
</feature>
<feature type="compositionally biased region" description="Basic and acidic residues" evidence="1">
    <location>
        <begin position="366"/>
        <end position="378"/>
    </location>
</feature>
<feature type="compositionally biased region" description="Gly residues" evidence="1">
    <location>
        <begin position="637"/>
        <end position="647"/>
    </location>
</feature>
<accession>A0A1L7WI13</accession>
<feature type="region of interest" description="Disordered" evidence="1">
    <location>
        <begin position="350"/>
        <end position="572"/>
    </location>
</feature>
<evidence type="ECO:0000256" key="1">
    <source>
        <dbReference type="SAM" id="MobiDB-lite"/>
    </source>
</evidence>
<feature type="region of interest" description="Disordered" evidence="1">
    <location>
        <begin position="153"/>
        <end position="174"/>
    </location>
</feature>
<reference evidence="2 3" key="1">
    <citation type="submission" date="2016-03" db="EMBL/GenBank/DDBJ databases">
        <authorList>
            <person name="Ploux O."/>
        </authorList>
    </citation>
    <scope>NUCLEOTIDE SEQUENCE [LARGE SCALE GENOMIC DNA]</scope>
    <source>
        <strain evidence="2 3">UAMH 11012</strain>
    </source>
</reference>
<dbReference type="Gene3D" id="3.40.50.1820">
    <property type="entry name" value="alpha/beta hydrolase"/>
    <property type="match status" value="1"/>
</dbReference>